<evidence type="ECO:0000256" key="1">
    <source>
        <dbReference type="SAM" id="MobiDB-lite"/>
    </source>
</evidence>
<evidence type="ECO:0000313" key="5">
    <source>
        <dbReference type="Proteomes" id="UP000324479"/>
    </source>
</evidence>
<feature type="region of interest" description="Disordered" evidence="1">
    <location>
        <begin position="371"/>
        <end position="395"/>
    </location>
</feature>
<dbReference type="PANTHER" id="PTHR30093">
    <property type="entry name" value="GENERAL SECRETION PATHWAY PROTEIN G"/>
    <property type="match status" value="1"/>
</dbReference>
<dbReference type="NCBIfam" id="TIGR02532">
    <property type="entry name" value="IV_pilin_GFxxxE"/>
    <property type="match status" value="1"/>
</dbReference>
<evidence type="ECO:0000313" key="4">
    <source>
        <dbReference type="EMBL" id="KAA5541055.1"/>
    </source>
</evidence>
<feature type="compositionally biased region" description="Polar residues" evidence="1">
    <location>
        <begin position="122"/>
        <end position="131"/>
    </location>
</feature>
<dbReference type="InterPro" id="IPR012902">
    <property type="entry name" value="N_methyl_site"/>
</dbReference>
<dbReference type="PROSITE" id="PS00409">
    <property type="entry name" value="PROKAR_NTER_METHYL"/>
    <property type="match status" value="1"/>
</dbReference>
<dbReference type="InterPro" id="IPR027558">
    <property type="entry name" value="Pre_pil_HX9DG_C"/>
</dbReference>
<dbReference type="RefSeq" id="WP_150078099.1">
    <property type="nucleotide sequence ID" value="NZ_VWOX01000011.1"/>
</dbReference>
<keyword evidence="2" id="KW-1133">Transmembrane helix</keyword>
<dbReference type="Gene3D" id="3.30.700.10">
    <property type="entry name" value="Glycoprotein, Type 4 Pilin"/>
    <property type="match status" value="1"/>
</dbReference>
<dbReference type="Pfam" id="PF07963">
    <property type="entry name" value="N_methyl"/>
    <property type="match status" value="1"/>
</dbReference>
<feature type="transmembrane region" description="Helical" evidence="2">
    <location>
        <begin position="12"/>
        <end position="35"/>
    </location>
</feature>
<dbReference type="Proteomes" id="UP000324479">
    <property type="component" value="Unassembled WGS sequence"/>
</dbReference>
<dbReference type="SUPFAM" id="SSF54523">
    <property type="entry name" value="Pili subunits"/>
    <property type="match status" value="1"/>
</dbReference>
<keyword evidence="2" id="KW-0812">Transmembrane</keyword>
<keyword evidence="5" id="KW-1185">Reference proteome</keyword>
<feature type="domain" description="DUF1559" evidence="3">
    <location>
        <begin position="36"/>
        <end position="369"/>
    </location>
</feature>
<dbReference type="InterPro" id="IPR011453">
    <property type="entry name" value="DUF1559"/>
</dbReference>
<name>A0A5M6D781_9BACT</name>
<dbReference type="Pfam" id="PF07596">
    <property type="entry name" value="SBP_bac_10"/>
    <property type="match status" value="1"/>
</dbReference>
<dbReference type="AlphaFoldDB" id="A0A5M6D781"/>
<comment type="caution">
    <text evidence="4">The sequence shown here is derived from an EMBL/GenBank/DDBJ whole genome shotgun (WGS) entry which is preliminary data.</text>
</comment>
<reference evidence="4 5" key="1">
    <citation type="submission" date="2019-08" db="EMBL/GenBank/DDBJ databases">
        <authorList>
            <person name="Dhanesh K."/>
            <person name="Kumar G."/>
            <person name="Sasikala C."/>
            <person name="Venkata Ramana C."/>
        </authorList>
    </citation>
    <scope>NUCLEOTIDE SEQUENCE [LARGE SCALE GENOMIC DNA]</scope>
    <source>
        <strain evidence="4 5">JC645</strain>
    </source>
</reference>
<feature type="compositionally biased region" description="Polar residues" evidence="1">
    <location>
        <begin position="142"/>
        <end position="153"/>
    </location>
</feature>
<keyword evidence="2" id="KW-0472">Membrane</keyword>
<accession>A0A5M6D781</accession>
<feature type="region of interest" description="Disordered" evidence="1">
    <location>
        <begin position="122"/>
        <end position="153"/>
    </location>
</feature>
<evidence type="ECO:0000256" key="2">
    <source>
        <dbReference type="SAM" id="Phobius"/>
    </source>
</evidence>
<protein>
    <submittedName>
        <fullName evidence="4">DUF1559 domain-containing protein</fullName>
    </submittedName>
</protein>
<gene>
    <name evidence="4" type="ORF">FYK55_19355</name>
</gene>
<evidence type="ECO:0000259" key="3">
    <source>
        <dbReference type="Pfam" id="PF07596"/>
    </source>
</evidence>
<dbReference type="InterPro" id="IPR045584">
    <property type="entry name" value="Pilin-like"/>
</dbReference>
<dbReference type="NCBIfam" id="TIGR04294">
    <property type="entry name" value="pre_pil_HX9DG"/>
    <property type="match status" value="1"/>
</dbReference>
<sequence length="413" mass="44436">MNAKPAHGAGGFTLVELLVVIAIIGVLVALLLPAVQAAREAARRMSCGNRFKQVGLAIHHYHAAYRRLPMHMGGTRPQPALGRWWEPGDVSNRMMLSIFVPLTPFLEQQGLWEEIANPNATDLSYPGTTRTPPWPAMGPTPTDESNQHGSGVNDRNTAYPPWMTELVILRCPSDPGFGLPSMGRTNVAACLGDAVRHHDGGAYDSDLQQIPAWRSEEIRASGRGFFVTRRSMRFRDVLDGLSNTVMAAEIATDLGDRAATTHPMGGQGFTQVQDHPLTCRPEIDPQRPAHWNPSVTDLVAANQARGFRWASGCFPYSVMNTILPPNDEVCLAIGDTGNGICPPSSRHPGGVHVLMGDGAVQFFSDSIEAGDSSAGTVRRGRGGSRAPGSPSPYGLWGALGTRASHEVISDRLD</sequence>
<organism evidence="4 5">
    <name type="scientific">Roseiconus nitratireducens</name>
    <dbReference type="NCBI Taxonomy" id="2605748"/>
    <lineage>
        <taxon>Bacteria</taxon>
        <taxon>Pseudomonadati</taxon>
        <taxon>Planctomycetota</taxon>
        <taxon>Planctomycetia</taxon>
        <taxon>Pirellulales</taxon>
        <taxon>Pirellulaceae</taxon>
        <taxon>Roseiconus</taxon>
    </lineage>
</organism>
<proteinExistence type="predicted"/>
<dbReference type="PANTHER" id="PTHR30093:SF2">
    <property type="entry name" value="TYPE II SECRETION SYSTEM PROTEIN H"/>
    <property type="match status" value="1"/>
</dbReference>
<dbReference type="EMBL" id="VWOX01000011">
    <property type="protein sequence ID" value="KAA5541055.1"/>
    <property type="molecule type" value="Genomic_DNA"/>
</dbReference>